<accession>A0A2C8F9I5</accession>
<dbReference type="Proteomes" id="UP000219215">
    <property type="component" value="Chromosome DPRO"/>
</dbReference>
<protein>
    <submittedName>
        <fullName evidence="1">Uncharacterized protein</fullName>
    </submittedName>
</protein>
<dbReference type="KEGG" id="pprf:DPRO_2185"/>
<keyword evidence="2" id="KW-1185">Reference proteome</keyword>
<dbReference type="EMBL" id="LT907975">
    <property type="protein sequence ID" value="SOB59089.1"/>
    <property type="molecule type" value="Genomic_DNA"/>
</dbReference>
<evidence type="ECO:0000313" key="1">
    <source>
        <dbReference type="EMBL" id="SOB59089.1"/>
    </source>
</evidence>
<dbReference type="AlphaFoldDB" id="A0A2C8F9I5"/>
<name>A0A2C8F9I5_9BACT</name>
<sequence length="41" mass="4878">MQTNRLNLLNIVLNLLVKMMHMYPEIVRNYNMTAGENAKRE</sequence>
<evidence type="ECO:0000313" key="2">
    <source>
        <dbReference type="Proteomes" id="UP000219215"/>
    </source>
</evidence>
<organism evidence="1 2">
    <name type="scientific">Pseudodesulfovibrio profundus</name>
    <dbReference type="NCBI Taxonomy" id="57320"/>
    <lineage>
        <taxon>Bacteria</taxon>
        <taxon>Pseudomonadati</taxon>
        <taxon>Thermodesulfobacteriota</taxon>
        <taxon>Desulfovibrionia</taxon>
        <taxon>Desulfovibrionales</taxon>
        <taxon>Desulfovibrionaceae</taxon>
    </lineage>
</organism>
<proteinExistence type="predicted"/>
<gene>
    <name evidence="1" type="ORF">DPRO_2185</name>
</gene>
<reference evidence="2" key="1">
    <citation type="submission" date="2017-09" db="EMBL/GenBank/DDBJ databases">
        <authorList>
            <person name="Regsiter A."/>
            <person name="William W."/>
        </authorList>
    </citation>
    <scope>NUCLEOTIDE SEQUENCE [LARGE SCALE GENOMIC DNA]</scope>
    <source>
        <strain evidence="2">500-1</strain>
    </source>
</reference>